<comment type="caution">
    <text evidence="2">The sequence shown here is derived from an EMBL/GenBank/DDBJ whole genome shotgun (WGS) entry which is preliminary data.</text>
</comment>
<proteinExistence type="predicted"/>
<reference evidence="2 3" key="1">
    <citation type="journal article" date="2024" name="Microbiol. Resour. Announc.">
        <title>Genome annotations for the ascomycete fungi Trichoderma harzianum, Trichoderma aggressivum, and Purpureocillium lilacinum.</title>
        <authorList>
            <person name="Beijen E.P.W."/>
            <person name="Ohm R.A."/>
        </authorList>
    </citation>
    <scope>NUCLEOTIDE SEQUENCE [LARGE SCALE GENOMIC DNA]</scope>
    <source>
        <strain evidence="2 3">CBS 150709</strain>
    </source>
</reference>
<gene>
    <name evidence="2" type="ORF">Purlil1_6704</name>
</gene>
<evidence type="ECO:0000256" key="1">
    <source>
        <dbReference type="SAM" id="MobiDB-lite"/>
    </source>
</evidence>
<keyword evidence="3" id="KW-1185">Reference proteome</keyword>
<evidence type="ECO:0000313" key="2">
    <source>
        <dbReference type="EMBL" id="KAK4088851.1"/>
    </source>
</evidence>
<feature type="compositionally biased region" description="Basic and acidic residues" evidence="1">
    <location>
        <begin position="97"/>
        <end position="112"/>
    </location>
</feature>
<protein>
    <submittedName>
        <fullName evidence="2">Uncharacterized protein</fullName>
    </submittedName>
</protein>
<sequence length="407" mass="44214">MHGQQTKNAQPCNRCVRDAPSRFLDCAAEQPNDAGRNLEPLQTMQRVAPCSFLIRTGGEQYRQQGRTLRSSFCRVVWRNEDRQTGKQRQSSPCPRGETPERPSPRTERIAKTPTDVRGRLDMGIGGSLVPATTGSDRRQRVACPWRSRTERCITCDCRVGAAASAGSAATCDGGTVGFGHQRSLSAAGVAAWANGLVRFCDTLHLAARRRFAAAPVPAPAPAPGANGSGTCQCRRARMDSLPEFVRGAACHSRTELGWWWWCLNGPRDGHRQQLSTPYTRSRAQGWPSTNRVIWIFGHQQPYRVASAASLPQGLIGHPPNRPVAVPAVPSADAGSRRNNATPTRGGPPPLRPSQDRCSTVLHGPARSSDAPCQQRRRAIRRALTAMRCDASRVETRPGGQRASVSPA</sequence>
<name>A0ABR0BYC6_PURLI</name>
<evidence type="ECO:0000313" key="3">
    <source>
        <dbReference type="Proteomes" id="UP001287286"/>
    </source>
</evidence>
<dbReference type="Proteomes" id="UP001287286">
    <property type="component" value="Unassembled WGS sequence"/>
</dbReference>
<feature type="compositionally biased region" description="Low complexity" evidence="1">
    <location>
        <begin position="322"/>
        <end position="331"/>
    </location>
</feature>
<feature type="region of interest" description="Disordered" evidence="1">
    <location>
        <begin position="80"/>
        <end position="112"/>
    </location>
</feature>
<dbReference type="EMBL" id="JAWRVI010000022">
    <property type="protein sequence ID" value="KAK4088851.1"/>
    <property type="molecule type" value="Genomic_DNA"/>
</dbReference>
<accession>A0ABR0BYC6</accession>
<feature type="region of interest" description="Disordered" evidence="1">
    <location>
        <begin position="313"/>
        <end position="375"/>
    </location>
</feature>
<organism evidence="2 3">
    <name type="scientific">Purpureocillium lilacinum</name>
    <name type="common">Paecilomyces lilacinus</name>
    <dbReference type="NCBI Taxonomy" id="33203"/>
    <lineage>
        <taxon>Eukaryota</taxon>
        <taxon>Fungi</taxon>
        <taxon>Dikarya</taxon>
        <taxon>Ascomycota</taxon>
        <taxon>Pezizomycotina</taxon>
        <taxon>Sordariomycetes</taxon>
        <taxon>Hypocreomycetidae</taxon>
        <taxon>Hypocreales</taxon>
        <taxon>Ophiocordycipitaceae</taxon>
        <taxon>Purpureocillium</taxon>
    </lineage>
</organism>